<name>A0A426FTR4_9BURK</name>
<feature type="domain" description="DUF1232" evidence="5">
    <location>
        <begin position="35"/>
        <end position="69"/>
    </location>
</feature>
<keyword evidence="4" id="KW-0472">Membrane</keyword>
<dbReference type="Proteomes" id="UP000270261">
    <property type="component" value="Unassembled WGS sequence"/>
</dbReference>
<evidence type="ECO:0000256" key="3">
    <source>
        <dbReference type="ARBA" id="ARBA00022989"/>
    </source>
</evidence>
<comment type="caution">
    <text evidence="6">The sequence shown here is derived from an EMBL/GenBank/DDBJ whole genome shotgun (WGS) entry which is preliminary data.</text>
</comment>
<organism evidence="6 7">
    <name type="scientific">Lautropia dentalis</name>
    <dbReference type="NCBI Taxonomy" id="2490857"/>
    <lineage>
        <taxon>Bacteria</taxon>
        <taxon>Pseudomonadati</taxon>
        <taxon>Pseudomonadota</taxon>
        <taxon>Betaproteobacteria</taxon>
        <taxon>Burkholderiales</taxon>
        <taxon>Burkholderiaceae</taxon>
        <taxon>Lautropia</taxon>
    </lineage>
</organism>
<evidence type="ECO:0000259" key="5">
    <source>
        <dbReference type="Pfam" id="PF06803"/>
    </source>
</evidence>
<evidence type="ECO:0000313" key="7">
    <source>
        <dbReference type="Proteomes" id="UP000270261"/>
    </source>
</evidence>
<keyword evidence="7" id="KW-1185">Reference proteome</keyword>
<dbReference type="EMBL" id="RRUE01000001">
    <property type="protein sequence ID" value="RRN46060.1"/>
    <property type="molecule type" value="Genomic_DNA"/>
</dbReference>
<dbReference type="Pfam" id="PF06803">
    <property type="entry name" value="DUF1232"/>
    <property type="match status" value="1"/>
</dbReference>
<keyword evidence="2" id="KW-0812">Transmembrane</keyword>
<protein>
    <submittedName>
        <fullName evidence="6">DUF1232 domain-containing protein</fullName>
    </submittedName>
</protein>
<gene>
    <name evidence="6" type="ORF">EHV23_03330</name>
</gene>
<sequence>MLWLLKIRRLFNATGREAVMLWYALRNPATPPGIKLGIVALGLYLFSPIDIIPDFAILLGLVDDLAILMIGIPFLVNRLPAHVQADAARRAERSWLGRWFSRRGAAAR</sequence>
<evidence type="ECO:0000256" key="2">
    <source>
        <dbReference type="ARBA" id="ARBA00022692"/>
    </source>
</evidence>
<reference evidence="6 7" key="1">
    <citation type="submission" date="2018-11" db="EMBL/GenBank/DDBJ databases">
        <title>Genome sequencing of Lautropia sp. KCOM 2505 (= ChDC F240).</title>
        <authorList>
            <person name="Kook J.-K."/>
            <person name="Park S.-N."/>
            <person name="Lim Y.K."/>
        </authorList>
    </citation>
    <scope>NUCLEOTIDE SEQUENCE [LARGE SCALE GENOMIC DNA]</scope>
    <source>
        <strain evidence="6 7">KCOM 2505</strain>
    </source>
</reference>
<dbReference type="InterPro" id="IPR010652">
    <property type="entry name" value="DUF1232"/>
</dbReference>
<keyword evidence="3" id="KW-1133">Transmembrane helix</keyword>
<proteinExistence type="predicted"/>
<comment type="subcellular location">
    <subcellularLocation>
        <location evidence="1">Endomembrane system</location>
        <topology evidence="1">Multi-pass membrane protein</topology>
    </subcellularLocation>
</comment>
<dbReference type="OrthoDB" id="9804184at2"/>
<dbReference type="AlphaFoldDB" id="A0A426FTR4"/>
<evidence type="ECO:0000313" key="6">
    <source>
        <dbReference type="EMBL" id="RRN46060.1"/>
    </source>
</evidence>
<dbReference type="GO" id="GO:0012505">
    <property type="term" value="C:endomembrane system"/>
    <property type="evidence" value="ECO:0007669"/>
    <property type="project" value="UniProtKB-SubCell"/>
</dbReference>
<evidence type="ECO:0000256" key="1">
    <source>
        <dbReference type="ARBA" id="ARBA00004127"/>
    </source>
</evidence>
<accession>A0A426FTR4</accession>
<evidence type="ECO:0000256" key="4">
    <source>
        <dbReference type="ARBA" id="ARBA00023136"/>
    </source>
</evidence>